<dbReference type="PANTHER" id="PTHR30433">
    <property type="entry name" value="CHEMOTAXIS PROTEIN MOTA"/>
    <property type="match status" value="1"/>
</dbReference>
<dbReference type="GO" id="GO:0071978">
    <property type="term" value="P:bacterial-type flagellum-dependent swarming motility"/>
    <property type="evidence" value="ECO:0007669"/>
    <property type="project" value="InterPro"/>
</dbReference>
<feature type="transmembrane region" description="Helical" evidence="7">
    <location>
        <begin position="38"/>
        <end position="58"/>
    </location>
</feature>
<dbReference type="Pfam" id="PF01618">
    <property type="entry name" value="MotA_ExbB"/>
    <property type="match status" value="1"/>
</dbReference>
<feature type="domain" description="MotA/TolQ/ExbB proton channel" evidence="8">
    <location>
        <begin position="106"/>
        <end position="220"/>
    </location>
</feature>
<keyword evidence="5 7" id="KW-0472">Membrane</keyword>
<comment type="similarity">
    <text evidence="6">Belongs to the exbB/tolQ family.</text>
</comment>
<protein>
    <submittedName>
        <fullName evidence="9">Putative 29,3 kDa protein in ccpA 3'region</fullName>
    </submittedName>
</protein>
<evidence type="ECO:0000259" key="8">
    <source>
        <dbReference type="Pfam" id="PF01618"/>
    </source>
</evidence>
<feature type="transmembrane region" description="Helical" evidence="7">
    <location>
        <begin position="186"/>
        <end position="206"/>
    </location>
</feature>
<keyword evidence="6" id="KW-0813">Transport</keyword>
<reference evidence="9 10" key="1">
    <citation type="submission" date="2014-07" db="EMBL/GenBank/DDBJ databases">
        <authorList>
            <person name="Wibberg Daniel"/>
        </authorList>
    </citation>
    <scope>NUCLEOTIDE SEQUENCE [LARGE SCALE GENOMIC DNA]</scope>
</reference>
<name>A0A090J3E5_9BACI</name>
<evidence type="ECO:0000313" key="9">
    <source>
        <dbReference type="EMBL" id="CEE02365.1"/>
    </source>
</evidence>
<dbReference type="Proteomes" id="UP000040576">
    <property type="component" value="Unassembled WGS sequence"/>
</dbReference>
<dbReference type="GO" id="GO:0006935">
    <property type="term" value="P:chemotaxis"/>
    <property type="evidence" value="ECO:0007669"/>
    <property type="project" value="InterPro"/>
</dbReference>
<dbReference type="AlphaFoldDB" id="A0A090J3E5"/>
<organism evidence="9 10">
    <name type="scientific">Caldibacillus thermoamylovorans</name>
    <dbReference type="NCBI Taxonomy" id="35841"/>
    <lineage>
        <taxon>Bacteria</taxon>
        <taxon>Bacillati</taxon>
        <taxon>Bacillota</taxon>
        <taxon>Bacilli</taxon>
        <taxon>Bacillales</taxon>
        <taxon>Bacillaceae</taxon>
        <taxon>Caldibacillus</taxon>
    </lineage>
</organism>
<keyword evidence="3 7" id="KW-0812">Transmembrane</keyword>
<dbReference type="NCBIfam" id="NF005383">
    <property type="entry name" value="PRK06926.1"/>
    <property type="match status" value="1"/>
</dbReference>
<dbReference type="PANTHER" id="PTHR30433:SF2">
    <property type="entry name" value="MOTILITY PROTEIN A"/>
    <property type="match status" value="1"/>
</dbReference>
<gene>
    <name evidence="9" type="primary">ytxD</name>
    <name evidence="9" type="ORF">BT1A1_2547</name>
</gene>
<dbReference type="EMBL" id="CCRF01000071">
    <property type="protein sequence ID" value="CEE02365.1"/>
    <property type="molecule type" value="Genomic_DNA"/>
</dbReference>
<evidence type="ECO:0000256" key="7">
    <source>
        <dbReference type="SAM" id="Phobius"/>
    </source>
</evidence>
<keyword evidence="2" id="KW-1003">Cell membrane</keyword>
<dbReference type="GO" id="GO:0005886">
    <property type="term" value="C:plasma membrane"/>
    <property type="evidence" value="ECO:0007669"/>
    <property type="project" value="UniProtKB-SubCell"/>
</dbReference>
<evidence type="ECO:0000256" key="5">
    <source>
        <dbReference type="ARBA" id="ARBA00023136"/>
    </source>
</evidence>
<evidence type="ECO:0000256" key="2">
    <source>
        <dbReference type="ARBA" id="ARBA00022475"/>
    </source>
</evidence>
<evidence type="ECO:0000313" key="10">
    <source>
        <dbReference type="Proteomes" id="UP000040576"/>
    </source>
</evidence>
<evidence type="ECO:0000256" key="4">
    <source>
        <dbReference type="ARBA" id="ARBA00022989"/>
    </source>
</evidence>
<evidence type="ECO:0000256" key="1">
    <source>
        <dbReference type="ARBA" id="ARBA00004651"/>
    </source>
</evidence>
<dbReference type="InterPro" id="IPR002898">
    <property type="entry name" value="MotA_ExbB_proton_chnl"/>
</dbReference>
<feature type="transmembrane region" description="Helical" evidence="7">
    <location>
        <begin position="154"/>
        <end position="174"/>
    </location>
</feature>
<dbReference type="GO" id="GO:0015031">
    <property type="term" value="P:protein transport"/>
    <property type="evidence" value="ECO:0007669"/>
    <property type="project" value="UniProtKB-KW"/>
</dbReference>
<keyword evidence="6" id="KW-0653">Protein transport</keyword>
<feature type="transmembrane region" description="Helical" evidence="7">
    <location>
        <begin position="7"/>
        <end position="26"/>
    </location>
</feature>
<accession>A0A090J3E5</accession>
<dbReference type="InterPro" id="IPR047055">
    <property type="entry name" value="MotA-like"/>
</dbReference>
<sequence length="267" mass="29250">MKRFDILTPFGIILGILVFAFGVISSKGVNGFLKFIDIPSIIIVFGGLTAALCISFPLKELKLMFVVIRQAFSHQDFQLGKLIDLFAHLSDRARRDGLLSLEVEIEKVDDPFIKKGILLAIDGIDPDIIIDIMTAEISAMEERHRKGRSILEKAGEYAPSWGMIGTLIGLILMLNDLNDPDSIGPSMAVAIITTLYGSLLANLFFLPLAAKLADKTEQEVFVKQVIVEGIIGVQSGQNPKLLTEKLSAFISQSDLKLTSEEYPGEEG</sequence>
<dbReference type="RefSeq" id="WP_034771805.1">
    <property type="nucleotide sequence ID" value="NZ_CCRF01000071.1"/>
</dbReference>
<keyword evidence="10" id="KW-1185">Reference proteome</keyword>
<evidence type="ECO:0000256" key="6">
    <source>
        <dbReference type="RuleBase" id="RU004057"/>
    </source>
</evidence>
<comment type="subcellular location">
    <subcellularLocation>
        <location evidence="1">Cell membrane</location>
        <topology evidence="1">Multi-pass membrane protein</topology>
    </subcellularLocation>
    <subcellularLocation>
        <location evidence="6">Membrane</location>
        <topology evidence="6">Multi-pass membrane protein</topology>
    </subcellularLocation>
</comment>
<evidence type="ECO:0000256" key="3">
    <source>
        <dbReference type="ARBA" id="ARBA00022692"/>
    </source>
</evidence>
<keyword evidence="4 7" id="KW-1133">Transmembrane helix</keyword>
<proteinExistence type="inferred from homology"/>